<dbReference type="InterPro" id="IPR013656">
    <property type="entry name" value="PAS_4"/>
</dbReference>
<dbReference type="InterPro" id="IPR003661">
    <property type="entry name" value="HisK_dim/P_dom"/>
</dbReference>
<dbReference type="Gene3D" id="1.10.287.130">
    <property type="match status" value="1"/>
</dbReference>
<dbReference type="Pfam" id="PF02518">
    <property type="entry name" value="HATPase_c"/>
    <property type="match status" value="1"/>
</dbReference>
<keyword evidence="6" id="KW-0902">Two-component regulatory system</keyword>
<keyword evidence="8" id="KW-0547">Nucleotide-binding</keyword>
<dbReference type="PANTHER" id="PTHR45453">
    <property type="entry name" value="PHOSPHATE REGULON SENSOR PROTEIN PHOR"/>
    <property type="match status" value="1"/>
</dbReference>
<dbReference type="EC" id="2.7.13.3" evidence="2"/>
<comment type="catalytic activity">
    <reaction evidence="1">
        <text>ATP + protein L-histidine = ADP + protein N-phospho-L-histidine.</text>
        <dbReference type="EC" id="2.7.13.3"/>
    </reaction>
</comment>
<dbReference type="PANTHER" id="PTHR45453:SF1">
    <property type="entry name" value="PHOSPHATE REGULON SENSOR PROTEIN PHOR"/>
    <property type="match status" value="1"/>
</dbReference>
<dbReference type="RefSeq" id="WP_271431639.1">
    <property type="nucleotide sequence ID" value="NZ_JAQIOY010000002.1"/>
</dbReference>
<dbReference type="InterPro" id="IPR035965">
    <property type="entry name" value="PAS-like_dom_sf"/>
</dbReference>
<dbReference type="InterPro" id="IPR004358">
    <property type="entry name" value="Sig_transdc_His_kin-like_C"/>
</dbReference>
<evidence type="ECO:0000256" key="6">
    <source>
        <dbReference type="ARBA" id="ARBA00023012"/>
    </source>
</evidence>
<dbReference type="Pfam" id="PF00512">
    <property type="entry name" value="HisKA"/>
    <property type="match status" value="1"/>
</dbReference>
<dbReference type="PRINTS" id="PR00344">
    <property type="entry name" value="BCTRLSENSOR"/>
</dbReference>
<evidence type="ECO:0000313" key="8">
    <source>
        <dbReference type="EMBL" id="MDA7424278.1"/>
    </source>
</evidence>
<organism evidence="8 9">
    <name type="scientific">Thalassococcus lentus</name>
    <dbReference type="NCBI Taxonomy" id="1210524"/>
    <lineage>
        <taxon>Bacteria</taxon>
        <taxon>Pseudomonadati</taxon>
        <taxon>Pseudomonadota</taxon>
        <taxon>Alphaproteobacteria</taxon>
        <taxon>Rhodobacterales</taxon>
        <taxon>Roseobacteraceae</taxon>
        <taxon>Thalassococcus</taxon>
    </lineage>
</organism>
<evidence type="ECO:0000256" key="4">
    <source>
        <dbReference type="ARBA" id="ARBA00022679"/>
    </source>
</evidence>
<evidence type="ECO:0000256" key="3">
    <source>
        <dbReference type="ARBA" id="ARBA00022553"/>
    </source>
</evidence>
<keyword evidence="5" id="KW-0418">Kinase</keyword>
<evidence type="ECO:0000256" key="5">
    <source>
        <dbReference type="ARBA" id="ARBA00022777"/>
    </source>
</evidence>
<dbReference type="InterPro" id="IPR036890">
    <property type="entry name" value="HATPase_C_sf"/>
</dbReference>
<dbReference type="GO" id="GO:0005524">
    <property type="term" value="F:ATP binding"/>
    <property type="evidence" value="ECO:0007669"/>
    <property type="project" value="UniProtKB-KW"/>
</dbReference>
<dbReference type="Gene3D" id="3.30.565.10">
    <property type="entry name" value="Histidine kinase-like ATPase, C-terminal domain"/>
    <property type="match status" value="1"/>
</dbReference>
<feature type="domain" description="Histidine kinase" evidence="7">
    <location>
        <begin position="120"/>
        <end position="344"/>
    </location>
</feature>
<dbReference type="SMART" id="SM00388">
    <property type="entry name" value="HisKA"/>
    <property type="match status" value="1"/>
</dbReference>
<gene>
    <name evidence="8" type="ORF">PFY00_06035</name>
</gene>
<dbReference type="InterPro" id="IPR005467">
    <property type="entry name" value="His_kinase_dom"/>
</dbReference>
<name>A0ABT4XQR1_9RHOB</name>
<dbReference type="InterPro" id="IPR050351">
    <property type="entry name" value="BphY/WalK/GraS-like"/>
</dbReference>
<dbReference type="Pfam" id="PF08448">
    <property type="entry name" value="PAS_4"/>
    <property type="match status" value="1"/>
</dbReference>
<evidence type="ECO:0000256" key="1">
    <source>
        <dbReference type="ARBA" id="ARBA00000085"/>
    </source>
</evidence>
<dbReference type="SUPFAM" id="SSF55785">
    <property type="entry name" value="PYP-like sensor domain (PAS domain)"/>
    <property type="match status" value="1"/>
</dbReference>
<dbReference type="SUPFAM" id="SSF55874">
    <property type="entry name" value="ATPase domain of HSP90 chaperone/DNA topoisomerase II/histidine kinase"/>
    <property type="match status" value="1"/>
</dbReference>
<proteinExistence type="predicted"/>
<dbReference type="PROSITE" id="PS50109">
    <property type="entry name" value="HIS_KIN"/>
    <property type="match status" value="1"/>
</dbReference>
<evidence type="ECO:0000313" key="9">
    <source>
        <dbReference type="Proteomes" id="UP001210720"/>
    </source>
</evidence>
<keyword evidence="8" id="KW-0067">ATP-binding</keyword>
<protein>
    <recommendedName>
        <fullName evidence="2">histidine kinase</fullName>
        <ecNumber evidence="2">2.7.13.3</ecNumber>
    </recommendedName>
</protein>
<comment type="caution">
    <text evidence="8">The sequence shown here is derived from an EMBL/GenBank/DDBJ whole genome shotgun (WGS) entry which is preliminary data.</text>
</comment>
<dbReference type="SUPFAM" id="SSF47384">
    <property type="entry name" value="Homodimeric domain of signal transducing histidine kinase"/>
    <property type="match status" value="1"/>
</dbReference>
<dbReference type="InterPro" id="IPR003594">
    <property type="entry name" value="HATPase_dom"/>
</dbReference>
<dbReference type="EMBL" id="JAQIOY010000002">
    <property type="protein sequence ID" value="MDA7424278.1"/>
    <property type="molecule type" value="Genomic_DNA"/>
</dbReference>
<evidence type="ECO:0000259" key="7">
    <source>
        <dbReference type="PROSITE" id="PS50109"/>
    </source>
</evidence>
<reference evidence="8 9" key="1">
    <citation type="submission" date="2023-01" db="EMBL/GenBank/DDBJ databases">
        <title>Thalassococcus onchidii sp. nov., isolated from a marine invertebrate from the South China Sea.</title>
        <authorList>
            <person name="Xu S."/>
            <person name="Liu Z."/>
            <person name="Xu Y."/>
        </authorList>
    </citation>
    <scope>NUCLEOTIDE SEQUENCE [LARGE SCALE GENOMIC DNA]</scope>
    <source>
        <strain evidence="8 9">KCTC 32084</strain>
    </source>
</reference>
<keyword evidence="4" id="KW-0808">Transferase</keyword>
<keyword evidence="9" id="KW-1185">Reference proteome</keyword>
<dbReference type="Proteomes" id="UP001210720">
    <property type="component" value="Unassembled WGS sequence"/>
</dbReference>
<dbReference type="SMART" id="SM00387">
    <property type="entry name" value="HATPase_c"/>
    <property type="match status" value="1"/>
</dbReference>
<dbReference type="CDD" id="cd00082">
    <property type="entry name" value="HisKA"/>
    <property type="match status" value="1"/>
</dbReference>
<dbReference type="Gene3D" id="3.30.450.20">
    <property type="entry name" value="PAS domain"/>
    <property type="match status" value="1"/>
</dbReference>
<accession>A0ABT4XQR1</accession>
<keyword evidence="3" id="KW-0597">Phosphoprotein</keyword>
<sequence>MTDLAQMVEAIPLPALVIGADERITAVNREACNFLGSGLTGRHFITALRQPDLLDSIEASLRDGAPRSAQYLGNEGGEDTSFDVSVRPVTTKGRAGVLVCFIDTTPMERAGQIRRDFVANVSHELRTPLTALLGFIETLKGPASNDAAARDRFLGIMRNEAERMNRLVSDLLSLSRVESEARIRPTDPVDLAALIQAAEHALAPLANDAQVSVTLDLANPVQRVCGDEDQLRQVITNLLENAVKYSGKGAHVTVSLGAPDYEPKLRNKGVRLAVRDTGPGIASLHVPRLTERFYRVDGHRSREKGGTGLGLAIVKHIVERHRGRIEIQSDPGQGSCFTVLLPLE</sequence>
<dbReference type="InterPro" id="IPR036097">
    <property type="entry name" value="HisK_dim/P_sf"/>
</dbReference>
<evidence type="ECO:0000256" key="2">
    <source>
        <dbReference type="ARBA" id="ARBA00012438"/>
    </source>
</evidence>